<feature type="domain" description="GGDEF" evidence="9">
    <location>
        <begin position="763"/>
        <end position="904"/>
    </location>
</feature>
<dbReference type="InterPro" id="IPR029787">
    <property type="entry name" value="Nucleotide_cyclase"/>
</dbReference>
<accession>A0ABV2TNZ1</accession>
<dbReference type="SMART" id="SM00267">
    <property type="entry name" value="GGDEF"/>
    <property type="match status" value="1"/>
</dbReference>
<evidence type="ECO:0000256" key="2">
    <source>
        <dbReference type="ARBA" id="ARBA00022692"/>
    </source>
</evidence>
<evidence type="ECO:0000259" key="9">
    <source>
        <dbReference type="PROSITE" id="PS50887"/>
    </source>
</evidence>
<gene>
    <name evidence="10" type="ORF">ABXR19_15700</name>
</gene>
<reference evidence="10 11" key="1">
    <citation type="submission" date="2024-07" db="EMBL/GenBank/DDBJ databases">
        <title>Uliginosibacterium flavum JJ3220;KACC:17644.</title>
        <authorList>
            <person name="Kim M.K."/>
        </authorList>
    </citation>
    <scope>NUCLEOTIDE SEQUENCE [LARGE SCALE GENOMIC DNA]</scope>
    <source>
        <strain evidence="10 11">KACC:17644</strain>
    </source>
</reference>
<dbReference type="PANTHER" id="PTHR46663">
    <property type="entry name" value="DIGUANYLATE CYCLASE DGCT-RELATED"/>
    <property type="match status" value="1"/>
</dbReference>
<dbReference type="Pfam" id="PF13426">
    <property type="entry name" value="PAS_9"/>
    <property type="match status" value="2"/>
</dbReference>
<dbReference type="InterPro" id="IPR006189">
    <property type="entry name" value="CHASE_dom"/>
</dbReference>
<evidence type="ECO:0000313" key="10">
    <source>
        <dbReference type="EMBL" id="MET7015634.1"/>
    </source>
</evidence>
<keyword evidence="2 5" id="KW-0812">Transmembrane</keyword>
<sequence>MAVPAVIFCAGVLITALVWHSSQQQTYDKAQAVFDVQVSKVAQQLDSDLLATGQLLRGVAALFAASQEVDRSEFQRYVSVLHLDARYPGVQGIGFVQKIAPADLRQHERDMRDLGFHSYALLPSSERDMYSAVIYLEPLDWRNQRAFGFDLHTEAVRRKAMDRARDSGQAALSGKLQLLQETDKDVQAGALLFVPVYRGGDGGATVEQRRASLIGWAFAPLRMKDLVAGLLAREFPDLQGRIGLELYDSESPDPDCLMFRSEEASTKAFSEFLASRALSIGGQPWTLRAYALPGFEKEMNGVRGRGFLVAGALASALLALLAGIFLNSHVQVSAALAQTAEAHRLLSQSQAELQATFETSGAGILLVDTRGVVTRANQRMAEMFGRAREALIGCAYENLVPADERELVRQRLGVLVGSGVPDLNLERRYLRADGSEFWGFLSAHRLLGPQGETLGLVGVILDLSERRNAEQRLQRSEQLYRTLTETMQDVVWTLDVESLRFTYCSPSVERLRGYRAEEIVGADLGQFFNPETAASFPRLVRMRAEGFRNGRVAAEHYYVDELEQPCKSGGVVSTEVVSSFFIDDDSGRVVLRGVSRNISERKRGEQERRIAAVAFESREGMVVTDAAGFVIRINQSFTALTGYAPEEIVGKTLRILRSGRHDHDFYAAMWETILADGYWQGQIWNRRKDGQIYPVWLTITAVKNEAGHITHYVGASFDISRQVQHQSEISNLAFYDPLTGLANRRLFTDRLGHAFAKSGRSGKFGAVLYIDLDRFKEVNDKLGHAEGDRLLELVADRLATNVREGDTVARFGGDEFVVLLEDVDPEREAALEIVLSIAEKLRTALNVPYKLHGTMPADWHCSSSIGVAVFRGQQEEMESLLVRADRAMYAAKEGGRNAVRVDEEP</sequence>
<dbReference type="InterPro" id="IPR000700">
    <property type="entry name" value="PAS-assoc_C"/>
</dbReference>
<dbReference type="InterPro" id="IPR035965">
    <property type="entry name" value="PAS-like_dom_sf"/>
</dbReference>
<feature type="domain" description="PAS" evidence="6">
    <location>
        <begin position="476"/>
        <end position="547"/>
    </location>
</feature>
<dbReference type="Gene3D" id="3.30.450.20">
    <property type="entry name" value="PAS domain"/>
    <property type="match status" value="3"/>
</dbReference>
<dbReference type="PROSITE" id="PS50839">
    <property type="entry name" value="CHASE"/>
    <property type="match status" value="1"/>
</dbReference>
<proteinExistence type="predicted"/>
<dbReference type="Proteomes" id="UP001549691">
    <property type="component" value="Unassembled WGS sequence"/>
</dbReference>
<name>A0ABV2TNZ1_9RHOO</name>
<dbReference type="RefSeq" id="WP_354602090.1">
    <property type="nucleotide sequence ID" value="NZ_JBEWZI010000019.1"/>
</dbReference>
<evidence type="ECO:0000259" key="6">
    <source>
        <dbReference type="PROSITE" id="PS50112"/>
    </source>
</evidence>
<dbReference type="InterPro" id="IPR043128">
    <property type="entry name" value="Rev_trsase/Diguanyl_cyclase"/>
</dbReference>
<evidence type="ECO:0000256" key="5">
    <source>
        <dbReference type="SAM" id="Phobius"/>
    </source>
</evidence>
<organism evidence="10 11">
    <name type="scientific">Uliginosibacterium flavum</name>
    <dbReference type="NCBI Taxonomy" id="1396831"/>
    <lineage>
        <taxon>Bacteria</taxon>
        <taxon>Pseudomonadati</taxon>
        <taxon>Pseudomonadota</taxon>
        <taxon>Betaproteobacteria</taxon>
        <taxon>Rhodocyclales</taxon>
        <taxon>Zoogloeaceae</taxon>
        <taxon>Uliginosibacterium</taxon>
    </lineage>
</organism>
<dbReference type="Pfam" id="PF08448">
    <property type="entry name" value="PAS_4"/>
    <property type="match status" value="1"/>
</dbReference>
<dbReference type="InterPro" id="IPR052163">
    <property type="entry name" value="DGC-Regulatory_Protein"/>
</dbReference>
<keyword evidence="3 5" id="KW-1133">Transmembrane helix</keyword>
<feature type="transmembrane region" description="Helical" evidence="5">
    <location>
        <begin position="307"/>
        <end position="326"/>
    </location>
</feature>
<dbReference type="NCBIfam" id="TIGR00254">
    <property type="entry name" value="GGDEF"/>
    <property type="match status" value="1"/>
</dbReference>
<dbReference type="InterPro" id="IPR001610">
    <property type="entry name" value="PAC"/>
</dbReference>
<dbReference type="SMART" id="SM00086">
    <property type="entry name" value="PAC"/>
    <property type="match status" value="3"/>
</dbReference>
<dbReference type="Gene3D" id="3.30.70.270">
    <property type="match status" value="1"/>
</dbReference>
<dbReference type="EMBL" id="JBEWZI010000019">
    <property type="protein sequence ID" value="MET7015634.1"/>
    <property type="molecule type" value="Genomic_DNA"/>
</dbReference>
<feature type="domain" description="PAS" evidence="6">
    <location>
        <begin position="606"/>
        <end position="653"/>
    </location>
</feature>
<dbReference type="CDD" id="cd00130">
    <property type="entry name" value="PAS"/>
    <property type="match status" value="3"/>
</dbReference>
<evidence type="ECO:0000259" key="7">
    <source>
        <dbReference type="PROSITE" id="PS50113"/>
    </source>
</evidence>
<evidence type="ECO:0000313" key="11">
    <source>
        <dbReference type="Proteomes" id="UP001549691"/>
    </source>
</evidence>
<evidence type="ECO:0000256" key="3">
    <source>
        <dbReference type="ARBA" id="ARBA00022989"/>
    </source>
</evidence>
<dbReference type="InterPro" id="IPR042240">
    <property type="entry name" value="CHASE_sf"/>
</dbReference>
<dbReference type="Pfam" id="PF03924">
    <property type="entry name" value="CHASE"/>
    <property type="match status" value="1"/>
</dbReference>
<comment type="subcellular location">
    <subcellularLocation>
        <location evidence="1">Membrane</location>
    </subcellularLocation>
</comment>
<protein>
    <submittedName>
        <fullName evidence="10">CHASE domain-containing protein</fullName>
    </submittedName>
</protein>
<evidence type="ECO:0000256" key="1">
    <source>
        <dbReference type="ARBA" id="ARBA00004370"/>
    </source>
</evidence>
<dbReference type="PROSITE" id="PS50112">
    <property type="entry name" value="PAS"/>
    <property type="match status" value="3"/>
</dbReference>
<dbReference type="SUPFAM" id="SSF55785">
    <property type="entry name" value="PYP-like sensor domain (PAS domain)"/>
    <property type="match status" value="3"/>
</dbReference>
<feature type="domain" description="PAC" evidence="7">
    <location>
        <begin position="679"/>
        <end position="731"/>
    </location>
</feature>
<dbReference type="InterPro" id="IPR013656">
    <property type="entry name" value="PAS_4"/>
</dbReference>
<keyword evidence="4 5" id="KW-0472">Membrane</keyword>
<evidence type="ECO:0000259" key="8">
    <source>
        <dbReference type="PROSITE" id="PS50839"/>
    </source>
</evidence>
<dbReference type="InterPro" id="IPR000160">
    <property type="entry name" value="GGDEF_dom"/>
</dbReference>
<dbReference type="NCBIfam" id="TIGR00229">
    <property type="entry name" value="sensory_box"/>
    <property type="match status" value="3"/>
</dbReference>
<dbReference type="Gene3D" id="3.30.450.350">
    <property type="entry name" value="CHASE domain"/>
    <property type="match status" value="1"/>
</dbReference>
<keyword evidence="11" id="KW-1185">Reference proteome</keyword>
<dbReference type="PROSITE" id="PS50887">
    <property type="entry name" value="GGDEF"/>
    <property type="match status" value="1"/>
</dbReference>
<dbReference type="SUPFAM" id="SSF55073">
    <property type="entry name" value="Nucleotide cyclase"/>
    <property type="match status" value="1"/>
</dbReference>
<feature type="domain" description="PAS" evidence="6">
    <location>
        <begin position="349"/>
        <end position="419"/>
    </location>
</feature>
<dbReference type="Pfam" id="PF00990">
    <property type="entry name" value="GGDEF"/>
    <property type="match status" value="1"/>
</dbReference>
<feature type="domain" description="CHASE" evidence="8">
    <location>
        <begin position="65"/>
        <end position="288"/>
    </location>
</feature>
<dbReference type="SMART" id="SM00091">
    <property type="entry name" value="PAS"/>
    <property type="match status" value="3"/>
</dbReference>
<dbReference type="InterPro" id="IPR000014">
    <property type="entry name" value="PAS"/>
</dbReference>
<dbReference type="PANTHER" id="PTHR46663:SF3">
    <property type="entry name" value="SLL0267 PROTEIN"/>
    <property type="match status" value="1"/>
</dbReference>
<dbReference type="CDD" id="cd01949">
    <property type="entry name" value="GGDEF"/>
    <property type="match status" value="1"/>
</dbReference>
<dbReference type="PROSITE" id="PS50113">
    <property type="entry name" value="PAC"/>
    <property type="match status" value="2"/>
</dbReference>
<evidence type="ECO:0000256" key="4">
    <source>
        <dbReference type="ARBA" id="ARBA00023136"/>
    </source>
</evidence>
<feature type="domain" description="PAC" evidence="7">
    <location>
        <begin position="423"/>
        <end position="475"/>
    </location>
</feature>
<comment type="caution">
    <text evidence="10">The sequence shown here is derived from an EMBL/GenBank/DDBJ whole genome shotgun (WGS) entry which is preliminary data.</text>
</comment>
<dbReference type="SMART" id="SM01079">
    <property type="entry name" value="CHASE"/>
    <property type="match status" value="1"/>
</dbReference>